<comment type="caution">
    <text evidence="1">The sequence shown here is derived from an EMBL/GenBank/DDBJ whole genome shotgun (WGS) entry which is preliminary data.</text>
</comment>
<evidence type="ECO:0008006" key="3">
    <source>
        <dbReference type="Google" id="ProtNLM"/>
    </source>
</evidence>
<organism evidence="1 2">
    <name type="scientific">Flavobacterium arundinis</name>
    <dbReference type="NCBI Taxonomy" id="3139143"/>
    <lineage>
        <taxon>Bacteria</taxon>
        <taxon>Pseudomonadati</taxon>
        <taxon>Bacteroidota</taxon>
        <taxon>Flavobacteriia</taxon>
        <taxon>Flavobacteriales</taxon>
        <taxon>Flavobacteriaceae</taxon>
        <taxon>Flavobacterium</taxon>
    </lineage>
</organism>
<evidence type="ECO:0000313" key="2">
    <source>
        <dbReference type="Proteomes" id="UP001464555"/>
    </source>
</evidence>
<sequence length="169" mass="19288">MKRIAILLLATLTLTSCSLMRREDRMARSGDVLNRFSRTVLVAERSEKMALYKLKLRKNGTFVFRENFLGVNASYYCGRYYLEGNVLLLEFAEGRQPAEVDRVMLVTAKNGMPYFKGVHNGMYIKTTNDLNDAVKSIKEELSFNPPTHNIAPQANSGFAFQYDEAPIRF</sequence>
<dbReference type="EMBL" id="JBBYHR010000007">
    <property type="protein sequence ID" value="MEL1245218.1"/>
    <property type="molecule type" value="Genomic_DNA"/>
</dbReference>
<keyword evidence="2" id="KW-1185">Reference proteome</keyword>
<evidence type="ECO:0000313" key="1">
    <source>
        <dbReference type="EMBL" id="MEL1245218.1"/>
    </source>
</evidence>
<reference evidence="1 2" key="1">
    <citation type="submission" date="2024-04" db="EMBL/GenBank/DDBJ databases">
        <title>Flavobacterium sp. DGU11 16S ribosomal RNA gene Genome sequencing and assembly.</title>
        <authorList>
            <person name="Park S."/>
        </authorList>
    </citation>
    <scope>NUCLEOTIDE SEQUENCE [LARGE SCALE GENOMIC DNA]</scope>
    <source>
        <strain evidence="1 2">DGU11</strain>
    </source>
</reference>
<protein>
    <recommendedName>
        <fullName evidence="3">DUF2846 domain-containing protein</fullName>
    </recommendedName>
</protein>
<dbReference type="RefSeq" id="WP_341697531.1">
    <property type="nucleotide sequence ID" value="NZ_JBBYHR010000007.1"/>
</dbReference>
<name>A0ABU9HYI6_9FLAO</name>
<proteinExistence type="predicted"/>
<dbReference type="PROSITE" id="PS51257">
    <property type="entry name" value="PROKAR_LIPOPROTEIN"/>
    <property type="match status" value="1"/>
</dbReference>
<dbReference type="Proteomes" id="UP001464555">
    <property type="component" value="Unassembled WGS sequence"/>
</dbReference>
<gene>
    <name evidence="1" type="ORF">AAEO56_13155</name>
</gene>
<accession>A0ABU9HYI6</accession>